<dbReference type="CDD" id="cd00067">
    <property type="entry name" value="GAL4"/>
    <property type="match status" value="1"/>
</dbReference>
<accession>A0ABQ8FXR0</accession>
<dbReference type="SUPFAM" id="SSF57701">
    <property type="entry name" value="Zn2/Cys6 DNA-binding domain"/>
    <property type="match status" value="1"/>
</dbReference>
<gene>
    <name evidence="4" type="ORF">B0J12DRAFT_744645</name>
</gene>
<dbReference type="Pfam" id="PF00172">
    <property type="entry name" value="Zn_clus"/>
    <property type="match status" value="1"/>
</dbReference>
<dbReference type="Gene3D" id="4.10.240.10">
    <property type="entry name" value="Zn(2)-C6 fungal-type DNA-binding domain"/>
    <property type="match status" value="1"/>
</dbReference>
<protein>
    <recommendedName>
        <fullName evidence="3">Zn(2)-C6 fungal-type domain-containing protein</fullName>
    </recommendedName>
</protein>
<name>A0ABQ8FXR0_9PEZI</name>
<dbReference type="SMART" id="SM00066">
    <property type="entry name" value="GAL4"/>
    <property type="match status" value="1"/>
</dbReference>
<feature type="region of interest" description="Disordered" evidence="2">
    <location>
        <begin position="73"/>
        <end position="117"/>
    </location>
</feature>
<evidence type="ECO:0000256" key="2">
    <source>
        <dbReference type="SAM" id="MobiDB-lite"/>
    </source>
</evidence>
<dbReference type="EMBL" id="JAGTJR010000038">
    <property type="protein sequence ID" value="KAH7034014.1"/>
    <property type="molecule type" value="Genomic_DNA"/>
</dbReference>
<keyword evidence="1" id="KW-0539">Nucleus</keyword>
<feature type="compositionally biased region" description="Basic and acidic residues" evidence="2">
    <location>
        <begin position="99"/>
        <end position="117"/>
    </location>
</feature>
<proteinExistence type="predicted"/>
<keyword evidence="5" id="KW-1185">Reference proteome</keyword>
<evidence type="ECO:0000313" key="5">
    <source>
        <dbReference type="Proteomes" id="UP000774617"/>
    </source>
</evidence>
<dbReference type="Proteomes" id="UP000774617">
    <property type="component" value="Unassembled WGS sequence"/>
</dbReference>
<sequence length="373" mass="39708">MFGMLRRPSGGNEVQFSGRSYAFVDSGAQHAACDKCRLKKVKCTGERSGCARCTTLATPCVYSAIVNRRASRRRKRPAAVAARGPGAAPPGAPAPPAADEQRVPHLDSTRSHGSRSREWSVAASDFNFDCLVATPPPTVAGDFDPSSDSLGGLQACARSPTSLGSPLDLPSGFPFLAACLESDDPVSAPSQPEASVHPPGLSPPTCDCLQTLISVVDHLENSLDRSEPAAVDSILMCLKHAIPKTEGVLRCSRCLSQAEHASLFVIVCEKLTNLSGALVDCFLHRKQRLRSGSASGDSSACPAVQFGSYSGSSPSEWIRVAHVLVSLHLKSLRTLLDPWTQPALAGLKDKQRTRLLAAELKTQKLCIRLQDMD</sequence>
<feature type="compositionally biased region" description="Pro residues" evidence="2">
    <location>
        <begin position="87"/>
        <end position="96"/>
    </location>
</feature>
<evidence type="ECO:0000259" key="3">
    <source>
        <dbReference type="PROSITE" id="PS50048"/>
    </source>
</evidence>
<evidence type="ECO:0000256" key="1">
    <source>
        <dbReference type="ARBA" id="ARBA00023242"/>
    </source>
</evidence>
<feature type="domain" description="Zn(2)-C6 fungal-type" evidence="3">
    <location>
        <begin position="32"/>
        <end position="62"/>
    </location>
</feature>
<dbReference type="InterPro" id="IPR036864">
    <property type="entry name" value="Zn2-C6_fun-type_DNA-bd_sf"/>
</dbReference>
<comment type="caution">
    <text evidence="4">The sequence shown here is derived from an EMBL/GenBank/DDBJ whole genome shotgun (WGS) entry which is preliminary data.</text>
</comment>
<dbReference type="PROSITE" id="PS50048">
    <property type="entry name" value="ZN2_CY6_FUNGAL_2"/>
    <property type="match status" value="1"/>
</dbReference>
<organism evidence="4 5">
    <name type="scientific">Macrophomina phaseolina</name>
    <dbReference type="NCBI Taxonomy" id="35725"/>
    <lineage>
        <taxon>Eukaryota</taxon>
        <taxon>Fungi</taxon>
        <taxon>Dikarya</taxon>
        <taxon>Ascomycota</taxon>
        <taxon>Pezizomycotina</taxon>
        <taxon>Dothideomycetes</taxon>
        <taxon>Dothideomycetes incertae sedis</taxon>
        <taxon>Botryosphaeriales</taxon>
        <taxon>Botryosphaeriaceae</taxon>
        <taxon>Macrophomina</taxon>
    </lineage>
</organism>
<dbReference type="PROSITE" id="PS00463">
    <property type="entry name" value="ZN2_CY6_FUNGAL_1"/>
    <property type="match status" value="1"/>
</dbReference>
<evidence type="ECO:0000313" key="4">
    <source>
        <dbReference type="EMBL" id="KAH7034014.1"/>
    </source>
</evidence>
<reference evidence="4 5" key="1">
    <citation type="journal article" date="2021" name="Nat. Commun.">
        <title>Genetic determinants of endophytism in the Arabidopsis root mycobiome.</title>
        <authorList>
            <person name="Mesny F."/>
            <person name="Miyauchi S."/>
            <person name="Thiergart T."/>
            <person name="Pickel B."/>
            <person name="Atanasova L."/>
            <person name="Karlsson M."/>
            <person name="Huettel B."/>
            <person name="Barry K.W."/>
            <person name="Haridas S."/>
            <person name="Chen C."/>
            <person name="Bauer D."/>
            <person name="Andreopoulos W."/>
            <person name="Pangilinan J."/>
            <person name="LaButti K."/>
            <person name="Riley R."/>
            <person name="Lipzen A."/>
            <person name="Clum A."/>
            <person name="Drula E."/>
            <person name="Henrissat B."/>
            <person name="Kohler A."/>
            <person name="Grigoriev I.V."/>
            <person name="Martin F.M."/>
            <person name="Hacquard S."/>
        </authorList>
    </citation>
    <scope>NUCLEOTIDE SEQUENCE [LARGE SCALE GENOMIC DNA]</scope>
    <source>
        <strain evidence="4 5">MPI-SDFR-AT-0080</strain>
    </source>
</reference>
<dbReference type="InterPro" id="IPR001138">
    <property type="entry name" value="Zn2Cys6_DnaBD"/>
</dbReference>